<dbReference type="InterPro" id="IPR049484">
    <property type="entry name" value="Rv0078-like_C"/>
</dbReference>
<dbReference type="InterPro" id="IPR001647">
    <property type="entry name" value="HTH_TetR"/>
</dbReference>
<evidence type="ECO:0000256" key="4">
    <source>
        <dbReference type="PROSITE-ProRule" id="PRU00335"/>
    </source>
</evidence>
<dbReference type="Proteomes" id="UP000594800">
    <property type="component" value="Chromosome"/>
</dbReference>
<keyword evidence="2 4" id="KW-0238">DNA-binding</keyword>
<feature type="DNA-binding region" description="H-T-H motif" evidence="4">
    <location>
        <begin position="35"/>
        <end position="54"/>
    </location>
</feature>
<sequence length="193" mass="20282">MSDRIPNDVRTSRMRAALMDAARNLFLEQGFAKTSTPQIVKAAGVTRGALYHHFADKTALFLGVLEREAENVALRIDGAIRPDTTPLDALRDGAGAYISAMSVRGRTRLMLIEAPAVLGAEPAARIDEDHARAALREGLEAARKAGQIGDLPLDALTAVLSAAFDGAALAVADGVPQKDATTAIVAVIDGLRS</sequence>
<evidence type="ECO:0000313" key="7">
    <source>
        <dbReference type="Proteomes" id="UP000594800"/>
    </source>
</evidence>
<gene>
    <name evidence="6" type="ORF">I0K15_16600</name>
</gene>
<keyword evidence="3" id="KW-0804">Transcription</keyword>
<dbReference type="Pfam" id="PF21351">
    <property type="entry name" value="TetR_C_41"/>
    <property type="match status" value="1"/>
</dbReference>
<dbReference type="SUPFAM" id="SSF48498">
    <property type="entry name" value="Tetracyclin repressor-like, C-terminal domain"/>
    <property type="match status" value="1"/>
</dbReference>
<dbReference type="InterPro" id="IPR036271">
    <property type="entry name" value="Tet_transcr_reg_TetR-rel_C_sf"/>
</dbReference>
<keyword evidence="1" id="KW-0805">Transcription regulation</keyword>
<dbReference type="InterPro" id="IPR050109">
    <property type="entry name" value="HTH-type_TetR-like_transc_reg"/>
</dbReference>
<dbReference type="PROSITE" id="PS50977">
    <property type="entry name" value="HTH_TETR_2"/>
    <property type="match status" value="1"/>
</dbReference>
<dbReference type="RefSeq" id="WP_196102596.1">
    <property type="nucleotide sequence ID" value="NZ_CP064942.1"/>
</dbReference>
<dbReference type="AlphaFoldDB" id="A0A7S9LQD9"/>
<organism evidence="6 7">
    <name type="scientific">Pontivivens ytuae</name>
    <dbReference type="NCBI Taxonomy" id="2789856"/>
    <lineage>
        <taxon>Bacteria</taxon>
        <taxon>Pseudomonadati</taxon>
        <taxon>Pseudomonadota</taxon>
        <taxon>Alphaproteobacteria</taxon>
        <taxon>Rhodobacterales</taxon>
        <taxon>Paracoccaceae</taxon>
        <taxon>Pontivivens</taxon>
    </lineage>
</organism>
<dbReference type="PROSITE" id="PS01081">
    <property type="entry name" value="HTH_TETR_1"/>
    <property type="match status" value="1"/>
</dbReference>
<evidence type="ECO:0000256" key="2">
    <source>
        <dbReference type="ARBA" id="ARBA00023125"/>
    </source>
</evidence>
<dbReference type="InterPro" id="IPR023772">
    <property type="entry name" value="DNA-bd_HTH_TetR-type_CS"/>
</dbReference>
<dbReference type="InterPro" id="IPR009057">
    <property type="entry name" value="Homeodomain-like_sf"/>
</dbReference>
<dbReference type="PANTHER" id="PTHR30055">
    <property type="entry name" value="HTH-TYPE TRANSCRIPTIONAL REGULATOR RUTR"/>
    <property type="match status" value="1"/>
</dbReference>
<evidence type="ECO:0000256" key="1">
    <source>
        <dbReference type="ARBA" id="ARBA00023015"/>
    </source>
</evidence>
<accession>A0A7S9LQD9</accession>
<keyword evidence="7" id="KW-1185">Reference proteome</keyword>
<dbReference type="SUPFAM" id="SSF46689">
    <property type="entry name" value="Homeodomain-like"/>
    <property type="match status" value="1"/>
</dbReference>
<feature type="domain" description="HTH tetR-type" evidence="5">
    <location>
        <begin position="12"/>
        <end position="72"/>
    </location>
</feature>
<evidence type="ECO:0000256" key="3">
    <source>
        <dbReference type="ARBA" id="ARBA00023163"/>
    </source>
</evidence>
<evidence type="ECO:0000259" key="5">
    <source>
        <dbReference type="PROSITE" id="PS50977"/>
    </source>
</evidence>
<dbReference type="PRINTS" id="PR00455">
    <property type="entry name" value="HTHTETR"/>
</dbReference>
<evidence type="ECO:0000313" key="6">
    <source>
        <dbReference type="EMBL" id="QPH53387.1"/>
    </source>
</evidence>
<dbReference type="FunFam" id="1.10.10.60:FF:000141">
    <property type="entry name" value="TetR family transcriptional regulator"/>
    <property type="match status" value="1"/>
</dbReference>
<dbReference type="KEGG" id="poz:I0K15_16600"/>
<reference evidence="6 7" key="1">
    <citation type="submission" date="2020-11" db="EMBL/GenBank/DDBJ databases">
        <title>Description of Pontivivens ytuae sp. nov. isolated from deep sea sediment of Mariana Trench.</title>
        <authorList>
            <person name="Wang Z."/>
            <person name="Sun Q.-L."/>
            <person name="Xu X.-D."/>
            <person name="Tang Y.-Z."/>
            <person name="Zhang J."/>
        </authorList>
    </citation>
    <scope>NUCLEOTIDE SEQUENCE [LARGE SCALE GENOMIC DNA]</scope>
    <source>
        <strain evidence="6 7">MT2928</strain>
    </source>
</reference>
<dbReference type="Pfam" id="PF00440">
    <property type="entry name" value="TetR_N"/>
    <property type="match status" value="1"/>
</dbReference>
<dbReference type="PANTHER" id="PTHR30055:SF234">
    <property type="entry name" value="HTH-TYPE TRANSCRIPTIONAL REGULATOR BETI"/>
    <property type="match status" value="1"/>
</dbReference>
<dbReference type="Gene3D" id="1.10.357.10">
    <property type="entry name" value="Tetracycline Repressor, domain 2"/>
    <property type="match status" value="1"/>
</dbReference>
<dbReference type="GO" id="GO:0000976">
    <property type="term" value="F:transcription cis-regulatory region binding"/>
    <property type="evidence" value="ECO:0007669"/>
    <property type="project" value="TreeGrafter"/>
</dbReference>
<name>A0A7S9LQD9_9RHOB</name>
<protein>
    <submittedName>
        <fullName evidence="6">TetR/AcrR family transcriptional regulator</fullName>
    </submittedName>
</protein>
<dbReference type="EMBL" id="CP064942">
    <property type="protein sequence ID" value="QPH53387.1"/>
    <property type="molecule type" value="Genomic_DNA"/>
</dbReference>
<dbReference type="GO" id="GO:0003700">
    <property type="term" value="F:DNA-binding transcription factor activity"/>
    <property type="evidence" value="ECO:0007669"/>
    <property type="project" value="TreeGrafter"/>
</dbReference>
<proteinExistence type="predicted"/>